<dbReference type="SUPFAM" id="SSF55729">
    <property type="entry name" value="Acyl-CoA N-acyltransferases (Nat)"/>
    <property type="match status" value="1"/>
</dbReference>
<dbReference type="Pfam" id="PF00583">
    <property type="entry name" value="Acetyltransf_1"/>
    <property type="match status" value="1"/>
</dbReference>
<keyword evidence="3" id="KW-1185">Reference proteome</keyword>
<reference evidence="2 3" key="1">
    <citation type="journal article" date="2019" name="Genome Biol. Evol.">
        <title>Day and night: Metabolic profiles and evolutionary relationships of six axenic non-marine cyanobacteria.</title>
        <authorList>
            <person name="Will S.E."/>
            <person name="Henke P."/>
            <person name="Boedeker C."/>
            <person name="Huang S."/>
            <person name="Brinkmann H."/>
            <person name="Rohde M."/>
            <person name="Jarek M."/>
            <person name="Friedl T."/>
            <person name="Seufert S."/>
            <person name="Schumacher M."/>
            <person name="Overmann J."/>
            <person name="Neumann-Schaal M."/>
            <person name="Petersen J."/>
        </authorList>
    </citation>
    <scope>NUCLEOTIDE SEQUENCE [LARGE SCALE GENOMIC DNA]</scope>
    <source>
        <strain evidence="2 3">SAG 39.79</strain>
    </source>
</reference>
<dbReference type="Proteomes" id="UP000282574">
    <property type="component" value="Unassembled WGS sequence"/>
</dbReference>
<organism evidence="2 3">
    <name type="scientific">Chroococcidiopsis cubana SAG 39.79</name>
    <dbReference type="NCBI Taxonomy" id="388085"/>
    <lineage>
        <taxon>Bacteria</taxon>
        <taxon>Bacillati</taxon>
        <taxon>Cyanobacteriota</taxon>
        <taxon>Cyanophyceae</taxon>
        <taxon>Chroococcidiopsidales</taxon>
        <taxon>Chroococcidiopsidaceae</taxon>
        <taxon>Chroococcidiopsis</taxon>
    </lineage>
</organism>
<sequence>MQNIICLHDKNQIETFLRSHTFLHLYELGDLDDFFWNNTTWYALTNRQKIQQIALLYTGIPLPVLLALTEEPRSMQDLLQSILHLLPRKLYAHLSKDLVTVFADKYQVESYGLHYKMALTNSSYLNTFDTSDAIPLAGSNLKELEGLYSQSYPDNGFNPRMLDIGYFYGIKQDKNLVSVAGIHVYSSQYKVAALGNITTHPQFRGRGLAKLVCAKLCQELLQTVTHIGLNVKVDNASAIACYSQLGFEPIATYGEYSLGLK</sequence>
<dbReference type="InterPro" id="IPR016181">
    <property type="entry name" value="Acyl_CoA_acyltransferase"/>
</dbReference>
<evidence type="ECO:0000313" key="3">
    <source>
        <dbReference type="Proteomes" id="UP000282574"/>
    </source>
</evidence>
<comment type="caution">
    <text evidence="2">The sequence shown here is derived from an EMBL/GenBank/DDBJ whole genome shotgun (WGS) entry which is preliminary data.</text>
</comment>
<evidence type="ECO:0000259" key="1">
    <source>
        <dbReference type="PROSITE" id="PS51186"/>
    </source>
</evidence>
<gene>
    <name evidence="2" type="ORF">DSM107010_09820</name>
</gene>
<name>A0AB37UR99_9CYAN</name>
<accession>A0AB37UR99</accession>
<proteinExistence type="predicted"/>
<dbReference type="CDD" id="cd04301">
    <property type="entry name" value="NAT_SF"/>
    <property type="match status" value="1"/>
</dbReference>
<dbReference type="Gene3D" id="3.40.630.30">
    <property type="match status" value="1"/>
</dbReference>
<feature type="domain" description="N-acetyltransferase" evidence="1">
    <location>
        <begin position="128"/>
        <end position="261"/>
    </location>
</feature>
<dbReference type="GO" id="GO:0016747">
    <property type="term" value="F:acyltransferase activity, transferring groups other than amino-acyl groups"/>
    <property type="evidence" value="ECO:0007669"/>
    <property type="project" value="InterPro"/>
</dbReference>
<dbReference type="PROSITE" id="PS51186">
    <property type="entry name" value="GNAT"/>
    <property type="match status" value="1"/>
</dbReference>
<dbReference type="RefSeq" id="WP_106166061.1">
    <property type="nucleotide sequence ID" value="NZ_JAVKZF010000001.1"/>
</dbReference>
<dbReference type="InterPro" id="IPR000182">
    <property type="entry name" value="GNAT_dom"/>
</dbReference>
<evidence type="ECO:0000313" key="2">
    <source>
        <dbReference type="EMBL" id="RUT13707.1"/>
    </source>
</evidence>
<dbReference type="EMBL" id="RSCK01000005">
    <property type="protein sequence ID" value="RUT13707.1"/>
    <property type="molecule type" value="Genomic_DNA"/>
</dbReference>
<dbReference type="AlphaFoldDB" id="A0AB37UR99"/>
<protein>
    <recommendedName>
        <fullName evidence="1">N-acetyltransferase domain-containing protein</fullName>
    </recommendedName>
</protein>